<proteinExistence type="predicted"/>
<sequence>MSTENKKVISVAAVGMDQQGRQLLMMVFSGPAKGHYQLIDAVEKADMVIFDRDHWQADKLWQHYREQHPHLPTIIFSLTPLESHDIVVQKPLSVANLLNALKKAEQMPTTTSISTVAAEKNKVRLATDIAVETREEAFHEFCGHAPDISPDNSVENHRLFYQPEKYLQGCLQQQLLLAKKKTDINGILFTNLSEPLILLPKLNKVCYGAGFNDSKLHTMASLPMQCHPSRIEHFGQTQTELYLKQHRLIESSLELLLWKMSLWTARGRLPQDTDLNSPIVLTRWPNFTRLVVTPYALQIAALWMEKPLSLLATGELLQIYQRYVFSFYSAAHSIGLASAENGNNHYNNRHNNQPAQHQKRGLLRRLLAHITG</sequence>
<dbReference type="Proteomes" id="UP000194798">
    <property type="component" value="Unassembled WGS sequence"/>
</dbReference>
<dbReference type="OrthoDB" id="3212305at2"/>
<name>A0A251X4C0_9GAMM</name>
<protein>
    <submittedName>
        <fullName evidence="1">Uncharacterized protein</fullName>
    </submittedName>
</protein>
<accession>A0A251X4C0</accession>
<dbReference type="AlphaFoldDB" id="A0A251X4C0"/>
<evidence type="ECO:0000313" key="2">
    <source>
        <dbReference type="Proteomes" id="UP000194798"/>
    </source>
</evidence>
<comment type="caution">
    <text evidence="1">The sequence shown here is derived from an EMBL/GenBank/DDBJ whole genome shotgun (WGS) entry which is preliminary data.</text>
</comment>
<reference evidence="1 2" key="1">
    <citation type="submission" date="2016-12" db="EMBL/GenBank/DDBJ databases">
        <title>Thioflexothrix psekupsii D3 genome sequencing and assembly.</title>
        <authorList>
            <person name="Fomenkov A."/>
            <person name="Vincze T."/>
            <person name="Grabovich M."/>
            <person name="Anton B.P."/>
            <person name="Dubinina G."/>
            <person name="Orlova M."/>
            <person name="Belousova E."/>
            <person name="Roberts R.J."/>
        </authorList>
    </citation>
    <scope>NUCLEOTIDE SEQUENCE [LARGE SCALE GENOMIC DNA]</scope>
    <source>
        <strain evidence="1">D3</strain>
    </source>
</reference>
<dbReference type="EMBL" id="MSLT01000023">
    <property type="protein sequence ID" value="OUD12334.1"/>
    <property type="molecule type" value="Genomic_DNA"/>
</dbReference>
<gene>
    <name evidence="1" type="ORF">TPSD3_14570</name>
</gene>
<dbReference type="RefSeq" id="WP_086489281.1">
    <property type="nucleotide sequence ID" value="NZ_MSLT01000023.1"/>
</dbReference>
<evidence type="ECO:0000313" key="1">
    <source>
        <dbReference type="EMBL" id="OUD12334.1"/>
    </source>
</evidence>
<organism evidence="1 2">
    <name type="scientific">Thioflexithrix psekupsensis</name>
    <dbReference type="NCBI Taxonomy" id="1570016"/>
    <lineage>
        <taxon>Bacteria</taxon>
        <taxon>Pseudomonadati</taxon>
        <taxon>Pseudomonadota</taxon>
        <taxon>Gammaproteobacteria</taxon>
        <taxon>Thiotrichales</taxon>
        <taxon>Thioflexithrix</taxon>
    </lineage>
</organism>
<keyword evidence="2" id="KW-1185">Reference proteome</keyword>